<dbReference type="Pfam" id="PF00550">
    <property type="entry name" value="PP-binding"/>
    <property type="match status" value="1"/>
</dbReference>
<dbReference type="InterPro" id="IPR009081">
    <property type="entry name" value="PP-bd_ACP"/>
</dbReference>
<sequence length="90" mass="9747">MDDMLVSGSAPASSQDDLRRWLTARVADYLECPAEGIDPLVPLGEYGLDSVVALAVAGEIEDHLNVTLDSTVLWDHPSIDALARYLHPTD</sequence>
<evidence type="ECO:0000256" key="1">
    <source>
        <dbReference type="ARBA" id="ARBA00022450"/>
    </source>
</evidence>
<dbReference type="PROSITE" id="PS50075">
    <property type="entry name" value="CARRIER"/>
    <property type="match status" value="1"/>
</dbReference>
<evidence type="ECO:0000259" key="3">
    <source>
        <dbReference type="PROSITE" id="PS50075"/>
    </source>
</evidence>
<evidence type="ECO:0000256" key="2">
    <source>
        <dbReference type="ARBA" id="ARBA00022553"/>
    </source>
</evidence>
<dbReference type="GO" id="GO:0031177">
    <property type="term" value="F:phosphopantetheine binding"/>
    <property type="evidence" value="ECO:0007669"/>
    <property type="project" value="InterPro"/>
</dbReference>
<dbReference type="Proteomes" id="UP000294901">
    <property type="component" value="Unassembled WGS sequence"/>
</dbReference>
<comment type="caution">
    <text evidence="4">The sequence shown here is derived from an EMBL/GenBank/DDBJ whole genome shotgun (WGS) entry which is preliminary data.</text>
</comment>
<feature type="domain" description="Carrier" evidence="3">
    <location>
        <begin position="13"/>
        <end position="90"/>
    </location>
</feature>
<dbReference type="SMART" id="SM00823">
    <property type="entry name" value="PKS_PP"/>
    <property type="match status" value="1"/>
</dbReference>
<accession>A0A4V3C8N4</accession>
<keyword evidence="1" id="KW-0596">Phosphopantetheine</keyword>
<evidence type="ECO:0000313" key="5">
    <source>
        <dbReference type="Proteomes" id="UP000294901"/>
    </source>
</evidence>
<dbReference type="PROSITE" id="PS00012">
    <property type="entry name" value="PHOSPHOPANTETHEINE"/>
    <property type="match status" value="1"/>
</dbReference>
<keyword evidence="2" id="KW-0597">Phosphoprotein</keyword>
<name>A0A4V3C8N4_9ACTN</name>
<evidence type="ECO:0000313" key="4">
    <source>
        <dbReference type="EMBL" id="TDO42018.1"/>
    </source>
</evidence>
<dbReference type="InterPro" id="IPR020806">
    <property type="entry name" value="PKS_PP-bd"/>
</dbReference>
<keyword evidence="5" id="KW-1185">Reference proteome</keyword>
<reference evidence="4 5" key="1">
    <citation type="submission" date="2019-03" db="EMBL/GenBank/DDBJ databases">
        <title>Sequencing the genomes of 1000 actinobacteria strains.</title>
        <authorList>
            <person name="Klenk H.-P."/>
        </authorList>
    </citation>
    <scope>NUCLEOTIDE SEQUENCE [LARGE SCALE GENOMIC DNA]</scope>
    <source>
        <strain evidence="4 5">DSM 43805</strain>
    </source>
</reference>
<dbReference type="EMBL" id="SNWR01000001">
    <property type="protein sequence ID" value="TDO42018.1"/>
    <property type="molecule type" value="Genomic_DNA"/>
</dbReference>
<dbReference type="AlphaFoldDB" id="A0A4V3C8N4"/>
<dbReference type="SUPFAM" id="SSF47336">
    <property type="entry name" value="ACP-like"/>
    <property type="match status" value="1"/>
</dbReference>
<protein>
    <submittedName>
        <fullName evidence="4">Phosphopantetheine binding protein</fullName>
    </submittedName>
</protein>
<organism evidence="4 5">
    <name type="scientific">Paractinoplanes brasiliensis</name>
    <dbReference type="NCBI Taxonomy" id="52695"/>
    <lineage>
        <taxon>Bacteria</taxon>
        <taxon>Bacillati</taxon>
        <taxon>Actinomycetota</taxon>
        <taxon>Actinomycetes</taxon>
        <taxon>Micromonosporales</taxon>
        <taxon>Micromonosporaceae</taxon>
        <taxon>Paractinoplanes</taxon>
    </lineage>
</organism>
<dbReference type="InterPro" id="IPR036736">
    <property type="entry name" value="ACP-like_sf"/>
</dbReference>
<proteinExistence type="predicted"/>
<dbReference type="Gene3D" id="1.10.1200.10">
    <property type="entry name" value="ACP-like"/>
    <property type="match status" value="1"/>
</dbReference>
<dbReference type="InterPro" id="IPR006162">
    <property type="entry name" value="Ppantetheine_attach_site"/>
</dbReference>
<gene>
    <name evidence="4" type="ORF">C8E87_5780</name>
</gene>
<dbReference type="SMART" id="SM01294">
    <property type="entry name" value="PKS_PP_betabranch"/>
    <property type="match status" value="1"/>
</dbReference>